<dbReference type="InterPro" id="IPR038557">
    <property type="entry name" value="RLR_C_sf"/>
</dbReference>
<name>A0A8B6FW34_MYTGA</name>
<reference evidence="2" key="1">
    <citation type="submission" date="2018-11" db="EMBL/GenBank/DDBJ databases">
        <authorList>
            <person name="Alioto T."/>
            <person name="Alioto T."/>
        </authorList>
    </citation>
    <scope>NUCLEOTIDE SEQUENCE</scope>
</reference>
<dbReference type="EMBL" id="UYJE01007480">
    <property type="protein sequence ID" value="VDI55306.1"/>
    <property type="molecule type" value="Genomic_DNA"/>
</dbReference>
<dbReference type="Pfam" id="PF11648">
    <property type="entry name" value="RIG-I_C-RD"/>
    <property type="match status" value="1"/>
</dbReference>
<dbReference type="OrthoDB" id="416741at2759"/>
<dbReference type="Proteomes" id="UP000596742">
    <property type="component" value="Unassembled WGS sequence"/>
</dbReference>
<keyword evidence="3" id="KW-1185">Reference proteome</keyword>
<feature type="non-terminal residue" evidence="2">
    <location>
        <position position="1"/>
    </location>
</feature>
<dbReference type="PROSITE" id="PS51789">
    <property type="entry name" value="RLR_CTR"/>
    <property type="match status" value="1"/>
</dbReference>
<evidence type="ECO:0000259" key="1">
    <source>
        <dbReference type="PROSITE" id="PS51789"/>
    </source>
</evidence>
<protein>
    <recommendedName>
        <fullName evidence="1">RLR CTR domain-containing protein</fullName>
    </recommendedName>
</protein>
<dbReference type="InterPro" id="IPR021673">
    <property type="entry name" value="RLR_CTR"/>
</dbReference>
<gene>
    <name evidence="2" type="ORF">MGAL_10B060822</name>
</gene>
<comment type="caution">
    <text evidence="2">The sequence shown here is derived from an EMBL/GenBank/DDBJ whole genome shotgun (WGS) entry which is preliminary data.</text>
</comment>
<dbReference type="Gene3D" id="2.170.150.30">
    <property type="entry name" value="RIG-I-like receptor, C-terminal regulatory domain"/>
    <property type="match status" value="1"/>
</dbReference>
<sequence>RVRRSKQGKEVHVGTFGEFETEEKNIKRQYRMMKAIKEVCQLDIDISNAEQEIYETEERDRNSKILKKKQRRHALFRVHCKYCGVVISHGNFMRHINEKFFVVCDKEVLRRVEQRELPKKKMRIIDGCHKRFKAFGVECGHDWGSIFIYKECEFLVLSQEGTKVFDIGNDKFTDGQKWNDLQFKIDAMTHEDIELYKSQL</sequence>
<accession>A0A8B6FW34</accession>
<feature type="domain" description="RLR CTR" evidence="1">
    <location>
        <begin position="66"/>
        <end position="195"/>
    </location>
</feature>
<dbReference type="AlphaFoldDB" id="A0A8B6FW34"/>
<organism evidence="2 3">
    <name type="scientific">Mytilus galloprovincialis</name>
    <name type="common">Mediterranean mussel</name>
    <dbReference type="NCBI Taxonomy" id="29158"/>
    <lineage>
        <taxon>Eukaryota</taxon>
        <taxon>Metazoa</taxon>
        <taxon>Spiralia</taxon>
        <taxon>Lophotrochozoa</taxon>
        <taxon>Mollusca</taxon>
        <taxon>Bivalvia</taxon>
        <taxon>Autobranchia</taxon>
        <taxon>Pteriomorphia</taxon>
        <taxon>Mytilida</taxon>
        <taxon>Mytiloidea</taxon>
        <taxon>Mytilidae</taxon>
        <taxon>Mytilinae</taxon>
        <taxon>Mytilus</taxon>
    </lineage>
</organism>
<proteinExistence type="predicted"/>
<evidence type="ECO:0000313" key="2">
    <source>
        <dbReference type="EMBL" id="VDI55306.1"/>
    </source>
</evidence>
<evidence type="ECO:0000313" key="3">
    <source>
        <dbReference type="Proteomes" id="UP000596742"/>
    </source>
</evidence>